<dbReference type="OrthoDB" id="8882959at2"/>
<reference evidence="3 4" key="1">
    <citation type="submission" date="2013-04" db="EMBL/GenBank/DDBJ databases">
        <title>The Genome Sequence of Propionimicrobium lymphophilum ACS-093-V-SCH5.</title>
        <authorList>
            <consortium name="The Broad Institute Genomics Platform"/>
            <person name="Earl A."/>
            <person name="Ward D."/>
            <person name="Feldgarden M."/>
            <person name="Gevers D."/>
            <person name="Saerens B."/>
            <person name="Vaneechoutte M."/>
            <person name="Walker B."/>
            <person name="Young S."/>
            <person name="Zeng Q."/>
            <person name="Gargeya S."/>
            <person name="Fitzgerald M."/>
            <person name="Haas B."/>
            <person name="Abouelleil A."/>
            <person name="Allen A.W."/>
            <person name="Alvarado L."/>
            <person name="Arachchi H.M."/>
            <person name="Berlin A.M."/>
            <person name="Chapman S.B."/>
            <person name="Gainer-Dewar J."/>
            <person name="Goldberg J."/>
            <person name="Griggs A."/>
            <person name="Gujja S."/>
            <person name="Hansen M."/>
            <person name="Howarth C."/>
            <person name="Imamovic A."/>
            <person name="Ireland A."/>
            <person name="Larimer J."/>
            <person name="McCowan C."/>
            <person name="Murphy C."/>
            <person name="Pearson M."/>
            <person name="Poon T.W."/>
            <person name="Priest M."/>
            <person name="Roberts A."/>
            <person name="Saif S."/>
            <person name="Shea T."/>
            <person name="Sisk P."/>
            <person name="Sykes S."/>
            <person name="Wortman J."/>
            <person name="Nusbaum C."/>
            <person name="Birren B."/>
        </authorList>
    </citation>
    <scope>NUCLEOTIDE SEQUENCE [LARGE SCALE GENOMIC DNA]</scope>
    <source>
        <strain evidence="3 4">ACS-093-V-SCH5</strain>
    </source>
</reference>
<dbReference type="Pfam" id="PF00092">
    <property type="entry name" value="VWA"/>
    <property type="match status" value="1"/>
</dbReference>
<protein>
    <recommendedName>
        <fullName evidence="2">VWFA domain-containing protein</fullName>
    </recommendedName>
</protein>
<sequence length="312" mass="32885">MEFLNPSRLGWLALVAVLAMAYLLVSVKSGRKSRESFGGAVPRQSGLKRHLSVIACLLSVATLVIAWAQPLGVHQVPRQRATVVVAIDVSHSMRAQDVTPSRIESAKSSAKEFVDLLPQGFNVSLVLFAGDIELQTVPTTDRSSVKASIDAAQMAPSTAIGEGIYSALDSLRFAPPNPDDPEEPVPAAIVLLSDGYTNVGRKSADAAAAAKSQGVPVYTIAFGTPGGYVRENGQRLPVPVDHAELATVANISGGKKYSAESSSDLKSVYETLAISLGYDEEKVEITERYAGIAAIFALLAAVGVISLAARWP</sequence>
<feature type="transmembrane region" description="Helical" evidence="1">
    <location>
        <begin position="12"/>
        <end position="30"/>
    </location>
</feature>
<evidence type="ECO:0000313" key="4">
    <source>
        <dbReference type="Proteomes" id="UP000014417"/>
    </source>
</evidence>
<feature type="transmembrane region" description="Helical" evidence="1">
    <location>
        <begin position="289"/>
        <end position="309"/>
    </location>
</feature>
<name>S2W512_9ACTN</name>
<feature type="transmembrane region" description="Helical" evidence="1">
    <location>
        <begin position="51"/>
        <end position="68"/>
    </location>
</feature>
<proteinExistence type="predicted"/>
<dbReference type="AlphaFoldDB" id="S2W512"/>
<gene>
    <name evidence="3" type="ORF">HMPREF9306_00890</name>
</gene>
<dbReference type="EMBL" id="AGZR01000005">
    <property type="protein sequence ID" value="EPD33350.1"/>
    <property type="molecule type" value="Genomic_DNA"/>
</dbReference>
<dbReference type="InterPro" id="IPR002035">
    <property type="entry name" value="VWF_A"/>
</dbReference>
<dbReference type="Proteomes" id="UP000014417">
    <property type="component" value="Unassembled WGS sequence"/>
</dbReference>
<feature type="domain" description="VWFA" evidence="2">
    <location>
        <begin position="82"/>
        <end position="272"/>
    </location>
</feature>
<keyword evidence="1" id="KW-0812">Transmembrane</keyword>
<dbReference type="STRING" id="883161.HMPREF9306_00890"/>
<comment type="caution">
    <text evidence="3">The sequence shown here is derived from an EMBL/GenBank/DDBJ whole genome shotgun (WGS) entry which is preliminary data.</text>
</comment>
<dbReference type="RefSeq" id="WP_016455724.1">
    <property type="nucleotide sequence ID" value="NZ_KE150269.1"/>
</dbReference>
<dbReference type="HOGENOM" id="CLU_024570_2_1_11"/>
<dbReference type="SUPFAM" id="SSF53300">
    <property type="entry name" value="vWA-like"/>
    <property type="match status" value="1"/>
</dbReference>
<keyword evidence="4" id="KW-1185">Reference proteome</keyword>
<dbReference type="PROSITE" id="PS50234">
    <property type="entry name" value="VWFA"/>
    <property type="match status" value="1"/>
</dbReference>
<evidence type="ECO:0000313" key="3">
    <source>
        <dbReference type="EMBL" id="EPD33350.1"/>
    </source>
</evidence>
<organism evidence="3 4">
    <name type="scientific">Propionimicrobium lymphophilum ACS-093-V-SCH5</name>
    <dbReference type="NCBI Taxonomy" id="883161"/>
    <lineage>
        <taxon>Bacteria</taxon>
        <taxon>Bacillati</taxon>
        <taxon>Actinomycetota</taxon>
        <taxon>Actinomycetes</taxon>
        <taxon>Propionibacteriales</taxon>
        <taxon>Propionibacteriaceae</taxon>
        <taxon>Propionimicrobium</taxon>
    </lineage>
</organism>
<evidence type="ECO:0000259" key="2">
    <source>
        <dbReference type="PROSITE" id="PS50234"/>
    </source>
</evidence>
<evidence type="ECO:0000256" key="1">
    <source>
        <dbReference type="SAM" id="Phobius"/>
    </source>
</evidence>
<keyword evidence="1" id="KW-0472">Membrane</keyword>
<keyword evidence="1" id="KW-1133">Transmembrane helix</keyword>
<dbReference type="PANTHER" id="PTHR37947">
    <property type="entry name" value="BLL2462 PROTEIN"/>
    <property type="match status" value="1"/>
</dbReference>
<dbReference type="Gene3D" id="3.40.50.410">
    <property type="entry name" value="von Willebrand factor, type A domain"/>
    <property type="match status" value="1"/>
</dbReference>
<accession>S2W512</accession>
<dbReference type="PATRIC" id="fig|883161.3.peg.885"/>
<dbReference type="PANTHER" id="PTHR37947:SF1">
    <property type="entry name" value="BLL2462 PROTEIN"/>
    <property type="match status" value="1"/>
</dbReference>
<dbReference type="SMART" id="SM00327">
    <property type="entry name" value="VWA"/>
    <property type="match status" value="1"/>
</dbReference>
<dbReference type="InterPro" id="IPR036465">
    <property type="entry name" value="vWFA_dom_sf"/>
</dbReference>